<feature type="region of interest" description="Disordered" evidence="1">
    <location>
        <begin position="299"/>
        <end position="325"/>
    </location>
</feature>
<evidence type="ECO:0008006" key="4">
    <source>
        <dbReference type="Google" id="ProtNLM"/>
    </source>
</evidence>
<comment type="caution">
    <text evidence="2">The sequence shown here is derived from an EMBL/GenBank/DDBJ whole genome shotgun (WGS) entry which is preliminary data.</text>
</comment>
<reference evidence="2 3" key="1">
    <citation type="submission" date="2017-04" db="EMBL/GenBank/DDBJ databases">
        <title>Draft genome sequence of Tuber borchii Vittad., a whitish edible truffle.</title>
        <authorList>
            <consortium name="DOE Joint Genome Institute"/>
            <person name="Murat C."/>
            <person name="Kuo A."/>
            <person name="Barry K.W."/>
            <person name="Clum A."/>
            <person name="Dockter R.B."/>
            <person name="Fauchery L."/>
            <person name="Iotti M."/>
            <person name="Kohler A."/>
            <person name="Labutti K."/>
            <person name="Lindquist E.A."/>
            <person name="Lipzen A."/>
            <person name="Ohm R.A."/>
            <person name="Wang M."/>
            <person name="Grigoriev I.V."/>
            <person name="Zambonelli A."/>
            <person name="Martin F.M."/>
        </authorList>
    </citation>
    <scope>NUCLEOTIDE SEQUENCE [LARGE SCALE GENOMIC DNA]</scope>
    <source>
        <strain evidence="2 3">Tbo3840</strain>
    </source>
</reference>
<dbReference type="Gene3D" id="2.130.10.10">
    <property type="entry name" value="YVTN repeat-like/Quinoprotein amine dehydrogenase"/>
    <property type="match status" value="1"/>
</dbReference>
<organism evidence="2 3">
    <name type="scientific">Tuber borchii</name>
    <name type="common">White truffle</name>
    <dbReference type="NCBI Taxonomy" id="42251"/>
    <lineage>
        <taxon>Eukaryota</taxon>
        <taxon>Fungi</taxon>
        <taxon>Dikarya</taxon>
        <taxon>Ascomycota</taxon>
        <taxon>Pezizomycotina</taxon>
        <taxon>Pezizomycetes</taxon>
        <taxon>Pezizales</taxon>
        <taxon>Tuberaceae</taxon>
        <taxon>Tuber</taxon>
    </lineage>
</organism>
<dbReference type="Proteomes" id="UP000244722">
    <property type="component" value="Unassembled WGS sequence"/>
</dbReference>
<sequence>MKTNTFLPHYLCTCNTTDPKSPEFVQITALAFGGGSTNSLAVGLDSGYFDLWYVDLSNSTTAPGSYSGESYSLFSSPYDFQESPTPFRLPGMFRPHEFFKTKAQRLPGSPDKVYAKSQRIGLLRQGFGRMRSLVGEVTTLSFSPRGEYVLVGTSLGGVWVYSVTWGTTERLYQAVGTSVSCASWEMEPGEEVDADGKAVIVVGMKSGLVVYLHFATSASCSEITAQPIEFYPAQLMTTLHRKQHPHGIKNLILVPLSKPVHRPGFPKETYPQYPTLLISFSGAPGIHIFRLKRNSVLRAVSPPSTPTKAKNSSMPKRLQPQQQQPPLIPTILGNIKSFGNTFLREPPSLDPYIPIYNKCINTDHVVFTTSATTPPELKGSAYGGVVENMALDPTGKRLIVTFSHGGDEESVVWFDTRALMTPAGGGVKAVGVLRHRKRDEERMVYGDVGFVGSFKGDACAGLVGRGGRGVSLFPAWLKEGGG</sequence>
<name>A0A2T7A7H2_TUBBO</name>
<dbReference type="OrthoDB" id="10559174at2759"/>
<proteinExistence type="predicted"/>
<gene>
    <name evidence="2" type="ORF">B9Z19DRAFT_1060782</name>
</gene>
<evidence type="ECO:0000313" key="2">
    <source>
        <dbReference type="EMBL" id="PUU83670.1"/>
    </source>
</evidence>
<keyword evidence="3" id="KW-1185">Reference proteome</keyword>
<dbReference type="InterPro" id="IPR015943">
    <property type="entry name" value="WD40/YVTN_repeat-like_dom_sf"/>
</dbReference>
<evidence type="ECO:0000256" key="1">
    <source>
        <dbReference type="SAM" id="MobiDB-lite"/>
    </source>
</evidence>
<dbReference type="EMBL" id="NESQ01000008">
    <property type="protein sequence ID" value="PUU83670.1"/>
    <property type="molecule type" value="Genomic_DNA"/>
</dbReference>
<protein>
    <recommendedName>
        <fullName evidence="4">WD40-repeat-containing domain protein</fullName>
    </recommendedName>
</protein>
<accession>A0A2T7A7H2</accession>
<dbReference type="AlphaFoldDB" id="A0A2T7A7H2"/>
<dbReference type="SUPFAM" id="SSF82171">
    <property type="entry name" value="DPP6 N-terminal domain-like"/>
    <property type="match status" value="1"/>
</dbReference>
<evidence type="ECO:0000313" key="3">
    <source>
        <dbReference type="Proteomes" id="UP000244722"/>
    </source>
</evidence>